<dbReference type="GO" id="GO:0000287">
    <property type="term" value="F:magnesium ion binding"/>
    <property type="evidence" value="ECO:0007669"/>
    <property type="project" value="InterPro"/>
</dbReference>
<dbReference type="GO" id="GO:0006190">
    <property type="term" value="P:inosine salvage"/>
    <property type="evidence" value="ECO:0007669"/>
    <property type="project" value="InterPro"/>
</dbReference>
<dbReference type="GO" id="GO:0009117">
    <property type="term" value="P:nucleotide metabolic process"/>
    <property type="evidence" value="ECO:0007669"/>
    <property type="project" value="UniProtKB-KW"/>
</dbReference>
<keyword evidence="14" id="KW-1185">Reference proteome</keyword>
<keyword evidence="9" id="KW-0067">ATP-binding</keyword>
<dbReference type="EC" id="3.1.3.99" evidence="4"/>
<dbReference type="Pfam" id="PF06437">
    <property type="entry name" value="ISN1"/>
    <property type="match status" value="1"/>
</dbReference>
<dbReference type="AlphaFoldDB" id="A0A9W7EPK3"/>
<organism evidence="13 14">
    <name type="scientific">Triparma strigata</name>
    <dbReference type="NCBI Taxonomy" id="1606541"/>
    <lineage>
        <taxon>Eukaryota</taxon>
        <taxon>Sar</taxon>
        <taxon>Stramenopiles</taxon>
        <taxon>Ochrophyta</taxon>
        <taxon>Bolidophyceae</taxon>
        <taxon>Parmales</taxon>
        <taxon>Triparmaceae</taxon>
        <taxon>Triparma</taxon>
    </lineage>
</organism>
<comment type="catalytic activity">
    <reaction evidence="12">
        <text>IMP + H2O = inosine + phosphate</text>
        <dbReference type="Rhea" id="RHEA:27718"/>
        <dbReference type="ChEBI" id="CHEBI:15377"/>
        <dbReference type="ChEBI" id="CHEBI:17596"/>
        <dbReference type="ChEBI" id="CHEBI:43474"/>
        <dbReference type="ChEBI" id="CHEBI:58053"/>
        <dbReference type="EC" id="3.1.3.99"/>
    </reaction>
</comment>
<evidence type="ECO:0000256" key="11">
    <source>
        <dbReference type="ARBA" id="ARBA00023080"/>
    </source>
</evidence>
<sequence>MSFSSRRRNYMLTPHRRDGLIEWMKHMLQHSFVLDCLAQTAPTTFQHFEELIDEHRMLEGDDTKISKLQILVPTIGTFHTPLPLCAAFLIYDEKYSVTSRRHVTLSFNEIRQILNLSQVMALCSPSHASPPTHTPSPQIGLSITSPPPSPPPSFTCPKIITFDGDQTLYSDGSNFESNPSLASSLHSLLKNGITLAVVTAAGYEYSTSKYALRLTGLLKYFKEKGLTEEEAGSFYMFGGECNYLMRMNGEYELEAVKESGPGGWITSTKHLPDTPGNWSPTSITSLLSVAHTSLTSSLSDMKLPARVILKKRAVGLIPLPSKTLPRECLDECVLRVQSALHEKAGEFENLPYCAFNGGTDAWVDVGNKRVGVEILQAYLGLLPTQCLHIGDQFLNTGNDYAARTCSPCAWITCPGETGYILKKILEIGGATTMISPTTPRSSLSKSISLGDMTRRASVEQCDPSVTSDRSRTEAVMDVYTGEILPPSKKPKT</sequence>
<keyword evidence="11" id="KW-0546">Nucleotide metabolism</keyword>
<evidence type="ECO:0000256" key="4">
    <source>
        <dbReference type="ARBA" id="ARBA00012894"/>
    </source>
</evidence>
<evidence type="ECO:0000313" key="14">
    <source>
        <dbReference type="Proteomes" id="UP001165085"/>
    </source>
</evidence>
<dbReference type="GO" id="GO:0005524">
    <property type="term" value="F:ATP binding"/>
    <property type="evidence" value="ECO:0007669"/>
    <property type="project" value="UniProtKB-KW"/>
</dbReference>
<reference evidence="14" key="1">
    <citation type="journal article" date="2023" name="Commun. Biol.">
        <title>Genome analysis of Parmales, the sister group of diatoms, reveals the evolutionary specialization of diatoms from phago-mixotrophs to photoautotrophs.</title>
        <authorList>
            <person name="Ban H."/>
            <person name="Sato S."/>
            <person name="Yoshikawa S."/>
            <person name="Yamada K."/>
            <person name="Nakamura Y."/>
            <person name="Ichinomiya M."/>
            <person name="Sato N."/>
            <person name="Blanc-Mathieu R."/>
            <person name="Endo H."/>
            <person name="Kuwata A."/>
            <person name="Ogata H."/>
        </authorList>
    </citation>
    <scope>NUCLEOTIDE SEQUENCE [LARGE SCALE GENOMIC DNA]</scope>
    <source>
        <strain evidence="14">NIES 3701</strain>
    </source>
</reference>
<protein>
    <recommendedName>
        <fullName evidence="5">IMP-specific 5'-nucleotidase 1</fullName>
        <ecNumber evidence="4">3.1.3.99</ecNumber>
    </recommendedName>
</protein>
<evidence type="ECO:0000256" key="9">
    <source>
        <dbReference type="ARBA" id="ARBA00022840"/>
    </source>
</evidence>
<evidence type="ECO:0000256" key="2">
    <source>
        <dbReference type="ARBA" id="ARBA00005307"/>
    </source>
</evidence>
<gene>
    <name evidence="13" type="ORF">TrST_g7618</name>
</gene>
<dbReference type="InterPro" id="IPR036412">
    <property type="entry name" value="HAD-like_sf"/>
</dbReference>
<evidence type="ECO:0000256" key="3">
    <source>
        <dbReference type="ARBA" id="ARBA00011881"/>
    </source>
</evidence>
<evidence type="ECO:0000256" key="10">
    <source>
        <dbReference type="ARBA" id="ARBA00022842"/>
    </source>
</evidence>
<keyword evidence="8" id="KW-0378">Hydrolase</keyword>
<dbReference type="EMBL" id="BRXY01000301">
    <property type="protein sequence ID" value="GMH85325.1"/>
    <property type="molecule type" value="Genomic_DNA"/>
</dbReference>
<proteinExistence type="inferred from homology"/>
<dbReference type="PANTHER" id="PTHR28213">
    <property type="entry name" value="IMP-SPECIFIC 5'-NUCLEOTIDASE 1"/>
    <property type="match status" value="1"/>
</dbReference>
<name>A0A9W7EPK3_9STRA</name>
<evidence type="ECO:0000256" key="6">
    <source>
        <dbReference type="ARBA" id="ARBA00022723"/>
    </source>
</evidence>
<comment type="cofactor">
    <cofactor evidence="1">
        <name>Mg(2+)</name>
        <dbReference type="ChEBI" id="CHEBI:18420"/>
    </cofactor>
</comment>
<evidence type="ECO:0000256" key="7">
    <source>
        <dbReference type="ARBA" id="ARBA00022741"/>
    </source>
</evidence>
<comment type="similarity">
    <text evidence="2">Belongs to the ISN1 family.</text>
</comment>
<evidence type="ECO:0000313" key="13">
    <source>
        <dbReference type="EMBL" id="GMH85325.1"/>
    </source>
</evidence>
<dbReference type="Proteomes" id="UP001165085">
    <property type="component" value="Unassembled WGS sequence"/>
</dbReference>
<dbReference type="GO" id="GO:0008253">
    <property type="term" value="F:5'-nucleotidase activity"/>
    <property type="evidence" value="ECO:0007669"/>
    <property type="project" value="InterPro"/>
</dbReference>
<dbReference type="GO" id="GO:0071590">
    <property type="term" value="P:nicotinamide riboside biosynthetic process"/>
    <property type="evidence" value="ECO:0007669"/>
    <property type="project" value="TreeGrafter"/>
</dbReference>
<dbReference type="SUPFAM" id="SSF56784">
    <property type="entry name" value="HAD-like"/>
    <property type="match status" value="1"/>
</dbReference>
<keyword evidence="7" id="KW-0547">Nucleotide-binding</keyword>
<evidence type="ECO:0000256" key="8">
    <source>
        <dbReference type="ARBA" id="ARBA00022801"/>
    </source>
</evidence>
<dbReference type="InterPro" id="IPR009453">
    <property type="entry name" value="ISN1"/>
</dbReference>
<evidence type="ECO:0000256" key="1">
    <source>
        <dbReference type="ARBA" id="ARBA00001946"/>
    </source>
</evidence>
<dbReference type="PANTHER" id="PTHR28213:SF1">
    <property type="entry name" value="IMP-SPECIFIC 5'-NUCLEOTIDASE 1"/>
    <property type="match status" value="1"/>
</dbReference>
<keyword evidence="6" id="KW-0479">Metal-binding</keyword>
<comment type="caution">
    <text evidence="13">The sequence shown here is derived from an EMBL/GenBank/DDBJ whole genome shotgun (WGS) entry which is preliminary data.</text>
</comment>
<comment type="subunit">
    <text evidence="3">Homotetramer.</text>
</comment>
<dbReference type="OrthoDB" id="185373at2759"/>
<evidence type="ECO:0000256" key="12">
    <source>
        <dbReference type="ARBA" id="ARBA00047413"/>
    </source>
</evidence>
<evidence type="ECO:0000256" key="5">
    <source>
        <dbReference type="ARBA" id="ARBA00015544"/>
    </source>
</evidence>
<keyword evidence="10" id="KW-0460">Magnesium</keyword>
<accession>A0A9W7EPK3</accession>
<dbReference type="GO" id="GO:0071592">
    <property type="term" value="P:nicotinic acid riboside biosynthetic process"/>
    <property type="evidence" value="ECO:0007669"/>
    <property type="project" value="TreeGrafter"/>
</dbReference>